<accession>A0ABR1JRA3</accession>
<proteinExistence type="predicted"/>
<comment type="subcellular location">
    <subcellularLocation>
        <location evidence="1">Membrane</location>
    </subcellularLocation>
</comment>
<dbReference type="Proteomes" id="UP001498398">
    <property type="component" value="Unassembled WGS sequence"/>
</dbReference>
<organism evidence="6 7">
    <name type="scientific">Marasmiellus scandens</name>
    <dbReference type="NCBI Taxonomy" id="2682957"/>
    <lineage>
        <taxon>Eukaryota</taxon>
        <taxon>Fungi</taxon>
        <taxon>Dikarya</taxon>
        <taxon>Basidiomycota</taxon>
        <taxon>Agaricomycotina</taxon>
        <taxon>Agaricomycetes</taxon>
        <taxon>Agaricomycetidae</taxon>
        <taxon>Agaricales</taxon>
        <taxon>Marasmiineae</taxon>
        <taxon>Omphalotaceae</taxon>
        <taxon>Marasmiellus</taxon>
    </lineage>
</organism>
<protein>
    <submittedName>
        <fullName evidence="6">Uncharacterized protein</fullName>
    </submittedName>
</protein>
<evidence type="ECO:0000256" key="2">
    <source>
        <dbReference type="ARBA" id="ARBA00022692"/>
    </source>
</evidence>
<keyword evidence="3 5" id="KW-1133">Transmembrane helix</keyword>
<reference evidence="6 7" key="1">
    <citation type="submission" date="2024-01" db="EMBL/GenBank/DDBJ databases">
        <title>A draft genome for the cacao thread blight pathogen Marasmiellus scandens.</title>
        <authorList>
            <person name="Baruah I.K."/>
            <person name="Leung J."/>
            <person name="Bukari Y."/>
            <person name="Amoako-Attah I."/>
            <person name="Meinhardt L.W."/>
            <person name="Bailey B.A."/>
            <person name="Cohen S.P."/>
        </authorList>
    </citation>
    <scope>NUCLEOTIDE SEQUENCE [LARGE SCALE GENOMIC DNA]</scope>
    <source>
        <strain evidence="6 7">GH-19</strain>
    </source>
</reference>
<name>A0ABR1JRA3_9AGAR</name>
<dbReference type="EMBL" id="JBANRG010000010">
    <property type="protein sequence ID" value="KAK7462929.1"/>
    <property type="molecule type" value="Genomic_DNA"/>
</dbReference>
<keyword evidence="4 5" id="KW-0472">Membrane</keyword>
<sequence length="116" mass="13593">MLAANIITFVLTSLLNVPLGTMMLRLGLQRVHDEKDFVEGQPMTEAEQGTRLEVQEYCLETNVLGQRDELDPYKSLYDCFLRMKQEEGWKVFYRGYWLAALQMFFTRKISSWTLSV</sequence>
<comment type="caution">
    <text evidence="6">The sequence shown here is derived from an EMBL/GenBank/DDBJ whole genome shotgun (WGS) entry which is preliminary data.</text>
</comment>
<dbReference type="Gene3D" id="1.50.40.10">
    <property type="entry name" value="Mitochondrial carrier domain"/>
    <property type="match status" value="1"/>
</dbReference>
<evidence type="ECO:0000313" key="7">
    <source>
        <dbReference type="Proteomes" id="UP001498398"/>
    </source>
</evidence>
<evidence type="ECO:0000256" key="4">
    <source>
        <dbReference type="ARBA" id="ARBA00023136"/>
    </source>
</evidence>
<evidence type="ECO:0000256" key="3">
    <source>
        <dbReference type="ARBA" id="ARBA00022989"/>
    </source>
</evidence>
<dbReference type="SUPFAM" id="SSF103506">
    <property type="entry name" value="Mitochondrial carrier"/>
    <property type="match status" value="1"/>
</dbReference>
<feature type="transmembrane region" description="Helical" evidence="5">
    <location>
        <begin position="6"/>
        <end position="28"/>
    </location>
</feature>
<evidence type="ECO:0000256" key="1">
    <source>
        <dbReference type="ARBA" id="ARBA00004370"/>
    </source>
</evidence>
<evidence type="ECO:0000313" key="6">
    <source>
        <dbReference type="EMBL" id="KAK7462929.1"/>
    </source>
</evidence>
<evidence type="ECO:0000256" key="5">
    <source>
        <dbReference type="SAM" id="Phobius"/>
    </source>
</evidence>
<dbReference type="InterPro" id="IPR023395">
    <property type="entry name" value="MCP_dom_sf"/>
</dbReference>
<keyword evidence="7" id="KW-1185">Reference proteome</keyword>
<gene>
    <name evidence="6" type="ORF">VKT23_007509</name>
</gene>
<keyword evidence="2 5" id="KW-0812">Transmembrane</keyword>